<evidence type="ECO:0000256" key="1">
    <source>
        <dbReference type="ARBA" id="ARBA00004141"/>
    </source>
</evidence>
<feature type="transmembrane region" description="Helical" evidence="6">
    <location>
        <begin position="235"/>
        <end position="254"/>
    </location>
</feature>
<evidence type="ECO:0000313" key="7">
    <source>
        <dbReference type="EMBL" id="GMI30038.1"/>
    </source>
</evidence>
<evidence type="ECO:0000256" key="3">
    <source>
        <dbReference type="ARBA" id="ARBA00022989"/>
    </source>
</evidence>
<comment type="subcellular location">
    <subcellularLocation>
        <location evidence="1">Membrane</location>
        <topology evidence="1">Multi-pass membrane protein</topology>
    </subcellularLocation>
</comment>
<feature type="transmembrane region" description="Helical" evidence="6">
    <location>
        <begin position="12"/>
        <end position="30"/>
    </location>
</feature>
<gene>
    <name evidence="7" type="ORF">TrCOL_g10878</name>
</gene>
<sequence>MALSVGQCMIVVSSSASIVCALVLIFRFLLSKKASSTPIARMVSIKSFCDLIVATKFLLAIFIPSHSSTTPWCFLQYTIGQLVALISCCYNAIICVALYFVFSRFSSAPLLDIVWVISPGNQVVMLGFCVSMWLIPLYHHQWGLMSDNHGDCWIPDSETTPGQNVYRLTFFVPLIVFNAFAIRLLVLVYNRRTLFQNENRFLLIRLAFFVTVFLIQWICYFAAAVVEYMVEDVDIVVDFYATILSSAGLLNWLVWSLRPAWMYRCCFCFCKDQQSWYTSQDTIGKSRMVTGSGVGADSPVSSGLSYTSDSDPRPLLHSSPRDLLVGGNYDTGTPPAFSGLLDQSILSPSAVDDSLESGTPREQWIVENMRQEVLDKARNAEISLLSDDSEWDRV</sequence>
<proteinExistence type="predicted"/>
<keyword evidence="3 6" id="KW-1133">Transmembrane helix</keyword>
<feature type="compositionally biased region" description="Polar residues" evidence="5">
    <location>
        <begin position="299"/>
        <end position="309"/>
    </location>
</feature>
<feature type="transmembrane region" description="Helical" evidence="6">
    <location>
        <begin position="75"/>
        <end position="101"/>
    </location>
</feature>
<accession>A0A9W7G1W1</accession>
<dbReference type="AlphaFoldDB" id="A0A9W7G1W1"/>
<dbReference type="PANTHER" id="PTHR23112">
    <property type="entry name" value="G PROTEIN-COUPLED RECEPTOR 157-RELATED"/>
    <property type="match status" value="1"/>
</dbReference>
<keyword evidence="2 6" id="KW-0812">Transmembrane</keyword>
<feature type="transmembrane region" description="Helical" evidence="6">
    <location>
        <begin position="202"/>
        <end position="223"/>
    </location>
</feature>
<feature type="transmembrane region" description="Helical" evidence="6">
    <location>
        <begin position="170"/>
        <end position="190"/>
    </location>
</feature>
<evidence type="ECO:0000256" key="5">
    <source>
        <dbReference type="SAM" id="MobiDB-lite"/>
    </source>
</evidence>
<dbReference type="EMBL" id="BRYA01000693">
    <property type="protein sequence ID" value="GMI30038.1"/>
    <property type="molecule type" value="Genomic_DNA"/>
</dbReference>
<feature type="transmembrane region" description="Helical" evidence="6">
    <location>
        <begin position="42"/>
        <end position="63"/>
    </location>
</feature>
<reference evidence="8" key="1">
    <citation type="journal article" date="2023" name="Commun. Biol.">
        <title>Genome analysis of Parmales, the sister group of diatoms, reveals the evolutionary specialization of diatoms from phago-mixotrophs to photoautotrophs.</title>
        <authorList>
            <person name="Ban H."/>
            <person name="Sato S."/>
            <person name="Yoshikawa S."/>
            <person name="Yamada K."/>
            <person name="Nakamura Y."/>
            <person name="Ichinomiya M."/>
            <person name="Sato N."/>
            <person name="Blanc-Mathieu R."/>
            <person name="Endo H."/>
            <person name="Kuwata A."/>
            <person name="Ogata H."/>
        </authorList>
    </citation>
    <scope>NUCLEOTIDE SEQUENCE [LARGE SCALE GENOMIC DNA]</scope>
</reference>
<keyword evidence="8" id="KW-1185">Reference proteome</keyword>
<evidence type="ECO:0000256" key="4">
    <source>
        <dbReference type="ARBA" id="ARBA00023136"/>
    </source>
</evidence>
<evidence type="ECO:0000256" key="6">
    <source>
        <dbReference type="SAM" id="Phobius"/>
    </source>
</evidence>
<dbReference type="Proteomes" id="UP001165065">
    <property type="component" value="Unassembled WGS sequence"/>
</dbReference>
<protein>
    <submittedName>
        <fullName evidence="7">Uncharacterized protein</fullName>
    </submittedName>
</protein>
<dbReference type="OrthoDB" id="198202at2759"/>
<comment type="caution">
    <text evidence="7">The sequence shown here is derived from an EMBL/GenBank/DDBJ whole genome shotgun (WGS) entry which is preliminary data.</text>
</comment>
<name>A0A9W7G1W1_9STRA</name>
<feature type="transmembrane region" description="Helical" evidence="6">
    <location>
        <begin position="113"/>
        <end position="135"/>
    </location>
</feature>
<dbReference type="PANTHER" id="PTHR23112:SF0">
    <property type="entry name" value="TRANSMEMBRANE PROTEIN 116"/>
    <property type="match status" value="1"/>
</dbReference>
<evidence type="ECO:0000256" key="2">
    <source>
        <dbReference type="ARBA" id="ARBA00022692"/>
    </source>
</evidence>
<dbReference type="GO" id="GO:0007189">
    <property type="term" value="P:adenylate cyclase-activating G protein-coupled receptor signaling pathway"/>
    <property type="evidence" value="ECO:0007669"/>
    <property type="project" value="TreeGrafter"/>
</dbReference>
<dbReference type="GO" id="GO:0004930">
    <property type="term" value="F:G protein-coupled receptor activity"/>
    <property type="evidence" value="ECO:0007669"/>
    <property type="project" value="TreeGrafter"/>
</dbReference>
<dbReference type="GO" id="GO:0005886">
    <property type="term" value="C:plasma membrane"/>
    <property type="evidence" value="ECO:0007669"/>
    <property type="project" value="TreeGrafter"/>
</dbReference>
<keyword evidence="4 6" id="KW-0472">Membrane</keyword>
<evidence type="ECO:0000313" key="8">
    <source>
        <dbReference type="Proteomes" id="UP001165065"/>
    </source>
</evidence>
<feature type="region of interest" description="Disordered" evidence="5">
    <location>
        <begin position="292"/>
        <end position="315"/>
    </location>
</feature>
<organism evidence="7 8">
    <name type="scientific">Triparma columacea</name>
    <dbReference type="NCBI Taxonomy" id="722753"/>
    <lineage>
        <taxon>Eukaryota</taxon>
        <taxon>Sar</taxon>
        <taxon>Stramenopiles</taxon>
        <taxon>Ochrophyta</taxon>
        <taxon>Bolidophyceae</taxon>
        <taxon>Parmales</taxon>
        <taxon>Triparmaceae</taxon>
        <taxon>Triparma</taxon>
    </lineage>
</organism>